<feature type="transmembrane region" description="Helical" evidence="1">
    <location>
        <begin position="6"/>
        <end position="29"/>
    </location>
</feature>
<keyword evidence="1" id="KW-0472">Membrane</keyword>
<protein>
    <submittedName>
        <fullName evidence="2">Uncharacterized protein</fullName>
    </submittedName>
</protein>
<keyword evidence="1" id="KW-0812">Transmembrane</keyword>
<dbReference type="RefSeq" id="WP_149111249.1">
    <property type="nucleotide sequence ID" value="NZ_CP042425.1"/>
</dbReference>
<feature type="transmembrane region" description="Helical" evidence="1">
    <location>
        <begin position="89"/>
        <end position="110"/>
    </location>
</feature>
<name>A0A5C1AEY7_9BACT</name>
<gene>
    <name evidence="2" type="ORF">PX52LOC_03485</name>
</gene>
<accession>A0A5C1AEY7</accession>
<keyword evidence="1" id="KW-1133">Transmembrane helix</keyword>
<feature type="transmembrane region" description="Helical" evidence="1">
    <location>
        <begin position="41"/>
        <end position="69"/>
    </location>
</feature>
<evidence type="ECO:0000313" key="2">
    <source>
        <dbReference type="EMBL" id="QEL16526.1"/>
    </source>
</evidence>
<evidence type="ECO:0000256" key="1">
    <source>
        <dbReference type="SAM" id="Phobius"/>
    </source>
</evidence>
<dbReference type="AlphaFoldDB" id="A0A5C1AEY7"/>
<evidence type="ECO:0000313" key="3">
    <source>
        <dbReference type="Proteomes" id="UP000324974"/>
    </source>
</evidence>
<sequence>MYPELPFLAAGGILCFTPLTLYLFWLAAVNRGTKPAVVSGTWDFVALLAGLSGFIFSVGVVLVLLSTSVNVFRRGGFAELQKAVTDAQIAAAITPIAYALLVVLSVLLTLKSRRRSLVVYNVHPPAIDTALIETFEKLNLPAKRNGNLWSNGRGLIEVATFHVFSHVTLKLLPADPRLGEELERELRTAMPVQPIGENPAGPWLTTAAVSCFITTLSCVVLTFVAAYKR</sequence>
<keyword evidence="3" id="KW-1185">Reference proteome</keyword>
<reference evidence="3" key="1">
    <citation type="submission" date="2019-08" db="EMBL/GenBank/DDBJ databases">
        <title>Limnoglobus roseus gen. nov., sp. nov., a novel freshwater planctomycete with a giant genome from the family Gemmataceae.</title>
        <authorList>
            <person name="Kulichevskaya I.S."/>
            <person name="Naumoff D.G."/>
            <person name="Miroshnikov K."/>
            <person name="Ivanova A."/>
            <person name="Philippov D.A."/>
            <person name="Hakobyan A."/>
            <person name="Rijpstra I.C."/>
            <person name="Sinninghe Damste J.S."/>
            <person name="Liesack W."/>
            <person name="Dedysh S.N."/>
        </authorList>
    </citation>
    <scope>NUCLEOTIDE SEQUENCE [LARGE SCALE GENOMIC DNA]</scope>
    <source>
        <strain evidence="3">PX52</strain>
    </source>
</reference>
<dbReference type="Proteomes" id="UP000324974">
    <property type="component" value="Chromosome"/>
</dbReference>
<dbReference type="OrthoDB" id="287022at2"/>
<dbReference type="KEGG" id="lrs:PX52LOC_03485"/>
<feature type="transmembrane region" description="Helical" evidence="1">
    <location>
        <begin position="203"/>
        <end position="227"/>
    </location>
</feature>
<proteinExistence type="predicted"/>
<organism evidence="2 3">
    <name type="scientific">Limnoglobus roseus</name>
    <dbReference type="NCBI Taxonomy" id="2598579"/>
    <lineage>
        <taxon>Bacteria</taxon>
        <taxon>Pseudomonadati</taxon>
        <taxon>Planctomycetota</taxon>
        <taxon>Planctomycetia</taxon>
        <taxon>Gemmatales</taxon>
        <taxon>Gemmataceae</taxon>
        <taxon>Limnoglobus</taxon>
    </lineage>
</organism>
<dbReference type="EMBL" id="CP042425">
    <property type="protein sequence ID" value="QEL16526.1"/>
    <property type="molecule type" value="Genomic_DNA"/>
</dbReference>